<evidence type="ECO:0000259" key="3">
    <source>
        <dbReference type="PROSITE" id="PS50158"/>
    </source>
</evidence>
<dbReference type="GO" id="GO:0003676">
    <property type="term" value="F:nucleic acid binding"/>
    <property type="evidence" value="ECO:0007669"/>
    <property type="project" value="InterPro"/>
</dbReference>
<evidence type="ECO:0000313" key="4">
    <source>
        <dbReference type="EMBL" id="GFH50488.1"/>
    </source>
</evidence>
<feature type="compositionally biased region" description="Gly residues" evidence="2">
    <location>
        <begin position="357"/>
        <end position="381"/>
    </location>
</feature>
<evidence type="ECO:0000313" key="5">
    <source>
        <dbReference type="Proteomes" id="UP001054902"/>
    </source>
</evidence>
<feature type="domain" description="CCHC-type" evidence="3">
    <location>
        <begin position="407"/>
        <end position="422"/>
    </location>
</feature>
<feature type="compositionally biased region" description="Polar residues" evidence="2">
    <location>
        <begin position="387"/>
        <end position="398"/>
    </location>
</feature>
<dbReference type="Gene3D" id="4.10.60.10">
    <property type="entry name" value="Zinc finger, CCHC-type"/>
    <property type="match status" value="1"/>
</dbReference>
<feature type="compositionally biased region" description="Polar residues" evidence="2">
    <location>
        <begin position="1"/>
        <end position="24"/>
    </location>
</feature>
<proteinExistence type="predicted"/>
<keyword evidence="1" id="KW-0863">Zinc-finger</keyword>
<dbReference type="EMBL" id="BLLK01000040">
    <property type="protein sequence ID" value="GFH50488.1"/>
    <property type="molecule type" value="Genomic_DNA"/>
</dbReference>
<dbReference type="InterPro" id="IPR001878">
    <property type="entry name" value="Znf_CCHC"/>
</dbReference>
<name>A0AAD3CRD9_9STRA</name>
<accession>A0AAD3CRD9</accession>
<organism evidence="4 5">
    <name type="scientific">Chaetoceros tenuissimus</name>
    <dbReference type="NCBI Taxonomy" id="426638"/>
    <lineage>
        <taxon>Eukaryota</taxon>
        <taxon>Sar</taxon>
        <taxon>Stramenopiles</taxon>
        <taxon>Ochrophyta</taxon>
        <taxon>Bacillariophyta</taxon>
        <taxon>Coscinodiscophyceae</taxon>
        <taxon>Chaetocerotophycidae</taxon>
        <taxon>Chaetocerotales</taxon>
        <taxon>Chaetocerotaceae</taxon>
        <taxon>Chaetoceros</taxon>
    </lineage>
</organism>
<comment type="caution">
    <text evidence="4">The sequence shown here is derived from an EMBL/GenBank/DDBJ whole genome shotgun (WGS) entry which is preliminary data.</text>
</comment>
<keyword evidence="1" id="KW-0862">Zinc</keyword>
<feature type="compositionally biased region" description="Polar residues" evidence="2">
    <location>
        <begin position="339"/>
        <end position="354"/>
    </location>
</feature>
<dbReference type="Pfam" id="PF00098">
    <property type="entry name" value="zf-CCHC"/>
    <property type="match status" value="1"/>
</dbReference>
<evidence type="ECO:0000256" key="2">
    <source>
        <dbReference type="SAM" id="MobiDB-lite"/>
    </source>
</evidence>
<gene>
    <name evidence="4" type="ORF">CTEN210_06964</name>
</gene>
<dbReference type="SUPFAM" id="SSF57756">
    <property type="entry name" value="Retrovirus zinc finger-like domains"/>
    <property type="match status" value="1"/>
</dbReference>
<dbReference type="GO" id="GO:0008270">
    <property type="term" value="F:zinc ion binding"/>
    <property type="evidence" value="ECO:0007669"/>
    <property type="project" value="UniProtKB-KW"/>
</dbReference>
<dbReference type="PROSITE" id="PS50158">
    <property type="entry name" value="ZF_CCHC"/>
    <property type="match status" value="1"/>
</dbReference>
<dbReference type="SMART" id="SM00343">
    <property type="entry name" value="ZnF_C2HC"/>
    <property type="match status" value="1"/>
</dbReference>
<evidence type="ECO:0000256" key="1">
    <source>
        <dbReference type="PROSITE-ProRule" id="PRU00047"/>
    </source>
</evidence>
<feature type="region of interest" description="Disordered" evidence="2">
    <location>
        <begin position="1"/>
        <end position="50"/>
    </location>
</feature>
<reference evidence="4 5" key="1">
    <citation type="journal article" date="2021" name="Sci. Rep.">
        <title>The genome of the diatom Chaetoceros tenuissimus carries an ancient integrated fragment of an extant virus.</title>
        <authorList>
            <person name="Hongo Y."/>
            <person name="Kimura K."/>
            <person name="Takaki Y."/>
            <person name="Yoshida Y."/>
            <person name="Baba S."/>
            <person name="Kobayashi G."/>
            <person name="Nagasaki K."/>
            <person name="Hano T."/>
            <person name="Tomaru Y."/>
        </authorList>
    </citation>
    <scope>NUCLEOTIDE SEQUENCE [LARGE SCALE GENOMIC DNA]</scope>
    <source>
        <strain evidence="4 5">NIES-3715</strain>
    </source>
</reference>
<dbReference type="Proteomes" id="UP001054902">
    <property type="component" value="Unassembled WGS sequence"/>
</dbReference>
<keyword evidence="5" id="KW-1185">Reference proteome</keyword>
<feature type="compositionally biased region" description="Basic and acidic residues" evidence="2">
    <location>
        <begin position="27"/>
        <end position="39"/>
    </location>
</feature>
<keyword evidence="1" id="KW-0479">Metal-binding</keyword>
<dbReference type="InterPro" id="IPR036875">
    <property type="entry name" value="Znf_CCHC_sf"/>
</dbReference>
<feature type="region of interest" description="Disordered" evidence="2">
    <location>
        <begin position="338"/>
        <end position="398"/>
    </location>
</feature>
<protein>
    <recommendedName>
        <fullName evidence="3">CCHC-type domain-containing protein</fullName>
    </recommendedName>
</protein>
<sequence>MSSQGNQETDTAAPNNASETSDNNVVDSRRSQRDQDVRRQPTYNRSSTKFKGKIEDIESLTTKDESRKNNFTKFKSDVLQYVLKHFTHAVDIVPALKAGNDPIAVFNKTAPSKTSIKSRLGLSIIAPPSDAEGETEAAKFIREGTNRDTEETIAAIWQAEIKMFVQKTNELHTNMAKLWSIIKDQCSHSLQEELRAEKDFDQKEKDYNVLWLLQTLQQLTSGINDTSNRYYSLYHTIKDFYKICQGKDETLASYFERFETAVNLVDMTGGSVTNFELIHDEEVKTKPHITLGIAFLECADSHRYKNLWKELRNDLAKGVDRYPTSLAKANTLLRCWTDTKPSSTPNPRNLQLLQDSGGRGGGGRGTGGRGTGGRGSGGRGGNRVRSNHNAGSTLAGTDGQTHDGITCHACGAEGHYAPECPNPTPVSRYIFHQDLHNFTLQQLRKLLILDTGSTFNSSCNPDLVENIRACEDGEGIRAYSNSGSTDYNHDADVTLLPAM</sequence>
<dbReference type="AlphaFoldDB" id="A0AAD3CRD9"/>